<dbReference type="PANTHER" id="PTHR21708">
    <property type="entry name" value="PROBABLE 2-DEHYDROPANTOATE 2-REDUCTASE"/>
    <property type="match status" value="1"/>
</dbReference>
<evidence type="ECO:0000313" key="8">
    <source>
        <dbReference type="EMBL" id="KAL1846993.1"/>
    </source>
</evidence>
<accession>A0ABR3VWK9</accession>
<comment type="catalytic activity">
    <reaction evidence="4">
        <text>(R)-pantoate + NADP(+) = 2-dehydropantoate + NADPH + H(+)</text>
        <dbReference type="Rhea" id="RHEA:16233"/>
        <dbReference type="ChEBI" id="CHEBI:11561"/>
        <dbReference type="ChEBI" id="CHEBI:15378"/>
        <dbReference type="ChEBI" id="CHEBI:15980"/>
        <dbReference type="ChEBI" id="CHEBI:57783"/>
        <dbReference type="ChEBI" id="CHEBI:58349"/>
        <dbReference type="EC" id="1.1.1.169"/>
    </reaction>
</comment>
<dbReference type="Pfam" id="PF02558">
    <property type="entry name" value="ApbA"/>
    <property type="match status" value="1"/>
</dbReference>
<feature type="domain" description="Ketopantoate reductase C-terminal" evidence="7">
    <location>
        <begin position="194"/>
        <end position="322"/>
    </location>
</feature>
<evidence type="ECO:0000256" key="1">
    <source>
        <dbReference type="ARBA" id="ARBA00007870"/>
    </source>
</evidence>
<keyword evidence="9" id="KW-1185">Reference proteome</keyword>
<organism evidence="8 9">
    <name type="scientific">Diaporthe australafricana</name>
    <dbReference type="NCBI Taxonomy" id="127596"/>
    <lineage>
        <taxon>Eukaryota</taxon>
        <taxon>Fungi</taxon>
        <taxon>Dikarya</taxon>
        <taxon>Ascomycota</taxon>
        <taxon>Pezizomycotina</taxon>
        <taxon>Sordariomycetes</taxon>
        <taxon>Sordariomycetidae</taxon>
        <taxon>Diaporthales</taxon>
        <taxon>Diaporthaceae</taxon>
        <taxon>Diaporthe</taxon>
    </lineage>
</organism>
<dbReference type="PANTHER" id="PTHR21708:SF30">
    <property type="entry name" value="2-DEHYDROPANTOATE 2-REDUCTASE-RELATED"/>
    <property type="match status" value="1"/>
</dbReference>
<evidence type="ECO:0000313" key="9">
    <source>
        <dbReference type="Proteomes" id="UP001583177"/>
    </source>
</evidence>
<evidence type="ECO:0000259" key="7">
    <source>
        <dbReference type="Pfam" id="PF08546"/>
    </source>
</evidence>
<evidence type="ECO:0000256" key="5">
    <source>
        <dbReference type="SAM" id="SignalP"/>
    </source>
</evidence>
<dbReference type="InterPro" id="IPR013752">
    <property type="entry name" value="KPA_reductase"/>
</dbReference>
<feature type="chain" id="PRO_5045045028" description="2-dehydropantoate 2-reductase" evidence="5">
    <location>
        <begin position="26"/>
        <end position="332"/>
    </location>
</feature>
<feature type="domain" description="Ketopantoate reductase N-terminal" evidence="6">
    <location>
        <begin position="4"/>
        <end position="162"/>
    </location>
</feature>
<dbReference type="InterPro" id="IPR013328">
    <property type="entry name" value="6PGD_dom2"/>
</dbReference>
<keyword evidence="2 4" id="KW-0521">NADP</keyword>
<gene>
    <name evidence="8" type="ORF">Daus18300_014070</name>
</gene>
<dbReference type="InterPro" id="IPR003710">
    <property type="entry name" value="ApbA"/>
</dbReference>
<dbReference type="EC" id="1.1.1.169" evidence="4"/>
<sequence>MTRVLIFGTGSIGAVYALLLQKAGADVTCVCRSTYEFTKLNGFTVESTIFGSHNFHPKIVRSVHEAVNSQVASTTFDFIAVCTKAVSGISTLYSPPSLIRLAVEKGHTSIVIIQNGLGVERVYHEAFPNNTIISGVTYLPVTQTTPGTFSHAETQRLHLGVYPAHGATSLDRHSTKSFASLIKAAGAHAEIHEDVQVERWKKLVANATWNPICALSRCRDLEFLQASPDLAQAFIIESMREVVAVAVASGYGNQITEDTFNTQLERSKVRKWPGVEPSMLADIVGVRPMEVEGVLGELVKVAKEKGVDVPRLETLYLLLRGYDWVSRKGQIS</sequence>
<dbReference type="Proteomes" id="UP001583177">
    <property type="component" value="Unassembled WGS sequence"/>
</dbReference>
<dbReference type="NCBIfam" id="TIGR00745">
    <property type="entry name" value="apbA_panE"/>
    <property type="match status" value="1"/>
</dbReference>
<comment type="caution">
    <text evidence="8">The sequence shown here is derived from an EMBL/GenBank/DDBJ whole genome shotgun (WGS) entry which is preliminary data.</text>
</comment>
<name>A0ABR3VWK9_9PEZI</name>
<keyword evidence="5" id="KW-0732">Signal</keyword>
<evidence type="ECO:0000256" key="2">
    <source>
        <dbReference type="ARBA" id="ARBA00022857"/>
    </source>
</evidence>
<dbReference type="InterPro" id="IPR008927">
    <property type="entry name" value="6-PGluconate_DH-like_C_sf"/>
</dbReference>
<protein>
    <recommendedName>
        <fullName evidence="4">2-dehydropantoate 2-reductase</fullName>
        <ecNumber evidence="4">1.1.1.169</ecNumber>
    </recommendedName>
    <alternativeName>
        <fullName evidence="4">Ketopantoate reductase</fullName>
    </alternativeName>
</protein>
<dbReference type="InterPro" id="IPR051402">
    <property type="entry name" value="KPR-Related"/>
</dbReference>
<comment type="similarity">
    <text evidence="1 4">Belongs to the ketopantoate reductase family.</text>
</comment>
<reference evidence="8 9" key="1">
    <citation type="journal article" date="2024" name="IMA Fungus">
        <title>IMA Genome - F19 : A genome assembly and annotation guide to empower mycologists, including annotated draft genome sequences of Ceratocystis pirilliformis, Diaporthe australafricana, Fusarium ophioides, Paecilomyces lecythidis, and Sporothrix stenoceras.</title>
        <authorList>
            <person name="Aylward J."/>
            <person name="Wilson A.M."/>
            <person name="Visagie C.M."/>
            <person name="Spraker J."/>
            <person name="Barnes I."/>
            <person name="Buitendag C."/>
            <person name="Ceriani C."/>
            <person name="Del Mar Angel L."/>
            <person name="du Plessis D."/>
            <person name="Fuchs T."/>
            <person name="Gasser K."/>
            <person name="Kramer D."/>
            <person name="Li W."/>
            <person name="Munsamy K."/>
            <person name="Piso A."/>
            <person name="Price J.L."/>
            <person name="Sonnekus B."/>
            <person name="Thomas C."/>
            <person name="van der Nest A."/>
            <person name="van Dijk A."/>
            <person name="van Heerden A."/>
            <person name="van Vuuren N."/>
            <person name="Yilmaz N."/>
            <person name="Duong T.A."/>
            <person name="van der Merwe N.A."/>
            <person name="Wingfield M.J."/>
            <person name="Wingfield B.D."/>
        </authorList>
    </citation>
    <scope>NUCLEOTIDE SEQUENCE [LARGE SCALE GENOMIC DNA]</scope>
    <source>
        <strain evidence="8 9">CMW 18300</strain>
    </source>
</reference>
<dbReference type="InterPro" id="IPR036291">
    <property type="entry name" value="NAD(P)-bd_dom_sf"/>
</dbReference>
<evidence type="ECO:0000256" key="3">
    <source>
        <dbReference type="ARBA" id="ARBA00023002"/>
    </source>
</evidence>
<dbReference type="Gene3D" id="3.40.50.720">
    <property type="entry name" value="NAD(P)-binding Rossmann-like Domain"/>
    <property type="match status" value="1"/>
</dbReference>
<dbReference type="InterPro" id="IPR013332">
    <property type="entry name" value="KPR_N"/>
</dbReference>
<dbReference type="EMBL" id="JAWRVE010000252">
    <property type="protein sequence ID" value="KAL1846993.1"/>
    <property type="molecule type" value="Genomic_DNA"/>
</dbReference>
<evidence type="ECO:0000256" key="4">
    <source>
        <dbReference type="RuleBase" id="RU362068"/>
    </source>
</evidence>
<keyword evidence="3 4" id="KW-0560">Oxidoreductase</keyword>
<feature type="signal peptide" evidence="5">
    <location>
        <begin position="1"/>
        <end position="25"/>
    </location>
</feature>
<dbReference type="SUPFAM" id="SSF48179">
    <property type="entry name" value="6-phosphogluconate dehydrogenase C-terminal domain-like"/>
    <property type="match status" value="1"/>
</dbReference>
<evidence type="ECO:0000259" key="6">
    <source>
        <dbReference type="Pfam" id="PF02558"/>
    </source>
</evidence>
<proteinExistence type="inferred from homology"/>
<comment type="function">
    <text evidence="4">Catalyzes the NADPH-dependent reduction of ketopantoate into pantoic acid.</text>
</comment>
<dbReference type="Pfam" id="PF08546">
    <property type="entry name" value="ApbA_C"/>
    <property type="match status" value="1"/>
</dbReference>
<dbReference type="Gene3D" id="1.10.1040.10">
    <property type="entry name" value="N-(1-d-carboxylethyl)-l-norvaline Dehydrogenase, domain 2"/>
    <property type="match status" value="1"/>
</dbReference>
<dbReference type="SUPFAM" id="SSF51735">
    <property type="entry name" value="NAD(P)-binding Rossmann-fold domains"/>
    <property type="match status" value="1"/>
</dbReference>